<gene>
    <name evidence="3" type="ORF">RGD00_04135</name>
</gene>
<sequence>MRSGAAWLASATQEAVDEFLAGLSDQALLALPWMFEFWALPHQLPPDGAWKSWVIMGGRGAGKTRAGAEWVRAEVEGARPADPGRSARVALVGETVDQVREVMVFGDSGILACSPPDRRPQWEATRRRLVWPNGAVAQVFSAHDPESLRGPQFDAAWADELAKWKKAEETWDMLQFALRLGPHPRQVVTTTPRNVGVLKAILRNPSTVITHAPTEANRAYLAASFLEEVQARYKGTRLGRQELDGVLLEDAEGALWTSAGIEAARVDAAPALTRIVVAVDPPVTGHGGSDECGIVVAGVLAEGEPRDWCAYVLEDASVSGASPEAWGRAAVAAMRRHGAERLVAEVNQGGDLVETLLRQIDPLVPFRAVRAAKGKAARAEPVAALYEQGRVRHLRGLPGLEDQMCRMTLHGYEGRGSPDRVDALVWALTDLMIEPAQTWRRPRVRSL</sequence>
<feature type="domain" description="Terminase large subunit gp17-like C-terminal" evidence="2">
    <location>
        <begin position="278"/>
        <end position="429"/>
    </location>
</feature>
<organism evidence="3 4">
    <name type="scientific">Ruixingdingia sedimenti</name>
    <dbReference type="NCBI Taxonomy" id="3073604"/>
    <lineage>
        <taxon>Bacteria</taxon>
        <taxon>Pseudomonadati</taxon>
        <taxon>Pseudomonadota</taxon>
        <taxon>Alphaproteobacteria</taxon>
        <taxon>Rhodobacterales</taxon>
        <taxon>Paracoccaceae</taxon>
        <taxon>Ruixingdingia</taxon>
    </lineage>
</organism>
<dbReference type="RefSeq" id="WP_310456028.1">
    <property type="nucleotide sequence ID" value="NZ_JAVKPH010000003.1"/>
</dbReference>
<protein>
    <submittedName>
        <fullName evidence="3">Terminase family protein</fullName>
    </submittedName>
</protein>
<dbReference type="EMBL" id="JAVKPH010000003">
    <property type="protein sequence ID" value="MDR5651779.1"/>
    <property type="molecule type" value="Genomic_DNA"/>
</dbReference>
<dbReference type="InterPro" id="IPR027417">
    <property type="entry name" value="P-loop_NTPase"/>
</dbReference>
<dbReference type="Proteomes" id="UP001247754">
    <property type="component" value="Unassembled WGS sequence"/>
</dbReference>
<reference evidence="3 4" key="1">
    <citation type="submission" date="2023-09" db="EMBL/GenBank/DDBJ databases">
        <title>Xinfangfangia sedmenti sp. nov., isolated the sedment.</title>
        <authorList>
            <person name="Xu L."/>
        </authorList>
    </citation>
    <scope>NUCLEOTIDE SEQUENCE [LARGE SCALE GENOMIC DNA]</scope>
    <source>
        <strain evidence="3 4">LG-4</strain>
    </source>
</reference>
<dbReference type="InterPro" id="IPR035421">
    <property type="entry name" value="Terminase_6C"/>
</dbReference>
<evidence type="ECO:0000259" key="2">
    <source>
        <dbReference type="Pfam" id="PF17289"/>
    </source>
</evidence>
<accession>A0ABU1F4N7</accession>
<comment type="caution">
    <text evidence="3">The sequence shown here is derived from an EMBL/GenBank/DDBJ whole genome shotgun (WGS) entry which is preliminary data.</text>
</comment>
<evidence type="ECO:0000256" key="1">
    <source>
        <dbReference type="ARBA" id="ARBA00022612"/>
    </source>
</evidence>
<dbReference type="Pfam" id="PF03237">
    <property type="entry name" value="Terminase_6N"/>
    <property type="match status" value="1"/>
</dbReference>
<dbReference type="Pfam" id="PF17289">
    <property type="entry name" value="Terminase_6C"/>
    <property type="match status" value="1"/>
</dbReference>
<dbReference type="Gene3D" id="3.40.50.300">
    <property type="entry name" value="P-loop containing nucleotide triphosphate hydrolases"/>
    <property type="match status" value="1"/>
</dbReference>
<dbReference type="Gene3D" id="3.30.420.240">
    <property type="match status" value="1"/>
</dbReference>
<keyword evidence="4" id="KW-1185">Reference proteome</keyword>
<evidence type="ECO:0000313" key="3">
    <source>
        <dbReference type="EMBL" id="MDR5651779.1"/>
    </source>
</evidence>
<evidence type="ECO:0000313" key="4">
    <source>
        <dbReference type="Proteomes" id="UP001247754"/>
    </source>
</evidence>
<proteinExistence type="predicted"/>
<name>A0ABU1F4N7_9RHOB</name>
<keyword evidence="1" id="KW-1188">Viral release from host cell</keyword>